<dbReference type="Proteomes" id="UP001166286">
    <property type="component" value="Unassembled WGS sequence"/>
</dbReference>
<feature type="domain" description="DUF6594" evidence="2">
    <location>
        <begin position="20"/>
        <end position="273"/>
    </location>
</feature>
<dbReference type="Pfam" id="PF20237">
    <property type="entry name" value="DUF6594"/>
    <property type="match status" value="1"/>
</dbReference>
<proteinExistence type="predicted"/>
<keyword evidence="1" id="KW-1133">Transmembrane helix</keyword>
<reference evidence="3" key="1">
    <citation type="submission" date="2023-03" db="EMBL/GenBank/DDBJ databases">
        <title>Complete genome of Cladonia borealis.</title>
        <authorList>
            <person name="Park H."/>
        </authorList>
    </citation>
    <scope>NUCLEOTIDE SEQUENCE</scope>
    <source>
        <strain evidence="3">ANT050790</strain>
    </source>
</reference>
<evidence type="ECO:0000256" key="1">
    <source>
        <dbReference type="SAM" id="Phobius"/>
    </source>
</evidence>
<dbReference type="PANTHER" id="PTHR34502:SF5">
    <property type="entry name" value="DUF6594 DOMAIN-CONTAINING PROTEIN"/>
    <property type="match status" value="1"/>
</dbReference>
<dbReference type="PANTHER" id="PTHR34502">
    <property type="entry name" value="DUF6594 DOMAIN-CONTAINING PROTEIN-RELATED"/>
    <property type="match status" value="1"/>
</dbReference>
<feature type="transmembrane region" description="Helical" evidence="1">
    <location>
        <begin position="262"/>
        <end position="279"/>
    </location>
</feature>
<organism evidence="3 4">
    <name type="scientific">Cladonia borealis</name>
    <dbReference type="NCBI Taxonomy" id="184061"/>
    <lineage>
        <taxon>Eukaryota</taxon>
        <taxon>Fungi</taxon>
        <taxon>Dikarya</taxon>
        <taxon>Ascomycota</taxon>
        <taxon>Pezizomycotina</taxon>
        <taxon>Lecanoromycetes</taxon>
        <taxon>OSLEUM clade</taxon>
        <taxon>Lecanoromycetidae</taxon>
        <taxon>Lecanorales</taxon>
        <taxon>Lecanorineae</taxon>
        <taxon>Cladoniaceae</taxon>
        <taxon>Cladonia</taxon>
    </lineage>
</organism>
<evidence type="ECO:0000313" key="4">
    <source>
        <dbReference type="Proteomes" id="UP001166286"/>
    </source>
</evidence>
<feature type="transmembrane region" description="Helical" evidence="1">
    <location>
        <begin position="235"/>
        <end position="255"/>
    </location>
</feature>
<keyword evidence="1" id="KW-0472">Membrane</keyword>
<name>A0AA39UZQ5_9LECA</name>
<evidence type="ECO:0000259" key="2">
    <source>
        <dbReference type="Pfam" id="PF20237"/>
    </source>
</evidence>
<feature type="transmembrane region" description="Helical" evidence="1">
    <location>
        <begin position="207"/>
        <end position="229"/>
    </location>
</feature>
<dbReference type="InterPro" id="IPR046529">
    <property type="entry name" value="DUF6594"/>
</dbReference>
<evidence type="ECO:0000313" key="3">
    <source>
        <dbReference type="EMBL" id="KAK0510208.1"/>
    </source>
</evidence>
<comment type="caution">
    <text evidence="3">The sequence shown here is derived from an EMBL/GenBank/DDBJ whole genome shotgun (WGS) entry which is preliminary data.</text>
</comment>
<keyword evidence="4" id="KW-1185">Reference proteome</keyword>
<gene>
    <name evidence="3" type="ORF">JMJ35_007602</name>
</gene>
<accession>A0AA39UZQ5</accession>
<protein>
    <recommendedName>
        <fullName evidence="2">DUF6594 domain-containing protein</fullName>
    </recommendedName>
</protein>
<keyword evidence="1" id="KW-0812">Transmembrane</keyword>
<dbReference type="EMBL" id="JAFEKC020000017">
    <property type="protein sequence ID" value="KAK0510208.1"/>
    <property type="molecule type" value="Genomic_DNA"/>
</dbReference>
<dbReference type="AlphaFoldDB" id="A0AA39UZQ5"/>
<sequence>MDVEAHTISTPQPREPRGGYASLSKFISSDHSLFIFRRFDCLAVRNLLYMQDELCEIEQQINELDESDMVSKCDEDLYSLHSRRFDENQRRVALMQKFAQVLKRYEKSLLRRSSLFALQKPKKADTTSLNNWMKAKNPTIPEESHFLDLPTDLVPLLFQGDQTNFLESFLEKQCYRLFSTAKHRAKPHAVSDPKYIHYYSLTTFRRVIRLVVTLTAVLVTTAPTFALYYENRPVVRLALIVVFALALAVILAFTTNCKNQEMFAIIAAYAAVMIVFVGNNPSS</sequence>